<dbReference type="Pfam" id="PF07751">
    <property type="entry name" value="Abi_2"/>
    <property type="match status" value="1"/>
</dbReference>
<evidence type="ECO:0000313" key="1">
    <source>
        <dbReference type="EMBL" id="CUM85597.1"/>
    </source>
</evidence>
<evidence type="ECO:0000313" key="2">
    <source>
        <dbReference type="EMBL" id="CUM89198.1"/>
    </source>
</evidence>
<dbReference type="AlphaFoldDB" id="A0A173S700"/>
<sequence length="318" mass="37602">MKEYKTFNQQLTILRNRGLIVPTDGKPKRFLEQENYYNVINGYKDLFLLKDTHGKPVEPETYLSNAHFNELKTLFLFDRELRFLFLKYLLIFENSFKTVISHEFSRKYPKANSYLDIANYREDDPKGVLKQISILTKTIHDNVGAKGAIKHYIEDHGSVPLWVLVNYLTIGNLSYLYGALKDSEKNIIAKYYAEKYMKQYKNSKILRINSKDMESALKIFNLVRNQCAHDERLYNSDYKNIRVSNIANYLEITNYNNRRIVVAILYLKILLNKDYYKKFHSELNAIFKQYKNGFKTVSFEDILNIMGIDLLELDKLKN</sequence>
<name>A0A173S700_ANAHA</name>
<dbReference type="RefSeq" id="WP_055072622.1">
    <property type="nucleotide sequence ID" value="NZ_BAABXM010000001.1"/>
</dbReference>
<dbReference type="InterPro" id="IPR011664">
    <property type="entry name" value="Abi_system_AbiD/AbiF-like"/>
</dbReference>
<evidence type="ECO:0000313" key="4">
    <source>
        <dbReference type="Proteomes" id="UP000095598"/>
    </source>
</evidence>
<proteinExistence type="predicted"/>
<gene>
    <name evidence="1" type="ORF">ERS852425_01053</name>
    <name evidence="2" type="ORF">ERS852571_01192</name>
</gene>
<organism evidence="1 4">
    <name type="scientific">Anaerostipes hadrus</name>
    <dbReference type="NCBI Taxonomy" id="649756"/>
    <lineage>
        <taxon>Bacteria</taxon>
        <taxon>Bacillati</taxon>
        <taxon>Bacillota</taxon>
        <taxon>Clostridia</taxon>
        <taxon>Lachnospirales</taxon>
        <taxon>Lachnospiraceae</taxon>
        <taxon>Anaerostipes</taxon>
    </lineage>
</organism>
<dbReference type="EMBL" id="CYXY01000006">
    <property type="protein sequence ID" value="CUM89198.1"/>
    <property type="molecule type" value="Genomic_DNA"/>
</dbReference>
<accession>A0A173S700</accession>
<dbReference type="Proteomes" id="UP000095553">
    <property type="component" value="Unassembled WGS sequence"/>
</dbReference>
<reference evidence="3 4" key="1">
    <citation type="submission" date="2015-09" db="EMBL/GenBank/DDBJ databases">
        <authorList>
            <consortium name="Pathogen Informatics"/>
        </authorList>
    </citation>
    <scope>NUCLEOTIDE SEQUENCE [LARGE SCALE GENOMIC DNA]</scope>
    <source>
        <strain evidence="1 4">2789STDY5608868</strain>
        <strain evidence="2 3">2789STDY5834959</strain>
    </source>
</reference>
<evidence type="ECO:0000313" key="3">
    <source>
        <dbReference type="Proteomes" id="UP000095553"/>
    </source>
</evidence>
<protein>
    <submittedName>
        <fullName evidence="1">Abortive infection bacteriophage resistance protein</fullName>
    </submittedName>
</protein>
<dbReference type="Proteomes" id="UP000095598">
    <property type="component" value="Unassembled WGS sequence"/>
</dbReference>
<dbReference type="EMBL" id="CYXT01000005">
    <property type="protein sequence ID" value="CUM85597.1"/>
    <property type="molecule type" value="Genomic_DNA"/>
</dbReference>